<keyword evidence="3" id="KW-0633">Potassium transport</keyword>
<dbReference type="SUPFAM" id="SSF55785">
    <property type="entry name" value="PYP-like sensor domain (PAS domain)"/>
    <property type="match status" value="1"/>
</dbReference>
<dbReference type="PANTHER" id="PTHR10217">
    <property type="entry name" value="VOLTAGE AND LIGAND GATED POTASSIUM CHANNEL"/>
    <property type="match status" value="1"/>
</dbReference>
<dbReference type="Gene3D" id="1.10.287.70">
    <property type="match status" value="1"/>
</dbReference>
<evidence type="ECO:0000256" key="4">
    <source>
        <dbReference type="ARBA" id="ARBA00022692"/>
    </source>
</evidence>
<dbReference type="PANTHER" id="PTHR10217:SF637">
    <property type="entry name" value="EAG-LIKE K[+] CHANNEL, ISOFORM A"/>
    <property type="match status" value="1"/>
</dbReference>
<keyword evidence="11" id="KW-0407">Ion channel</keyword>
<dbReference type="GO" id="GO:0042391">
    <property type="term" value="P:regulation of membrane potential"/>
    <property type="evidence" value="ECO:0007669"/>
    <property type="project" value="TreeGrafter"/>
</dbReference>
<dbReference type="InterPro" id="IPR003938">
    <property type="entry name" value="K_chnl_volt-dep_EAG/ELK/ERG"/>
</dbReference>
<dbReference type="InterPro" id="IPR050818">
    <property type="entry name" value="KCNH_animal-type"/>
</dbReference>
<evidence type="ECO:0000256" key="10">
    <source>
        <dbReference type="ARBA" id="ARBA00023136"/>
    </source>
</evidence>
<organism evidence="15 16">
    <name type="scientific">Stylophora pistillata</name>
    <name type="common">Smooth cauliflower coral</name>
    <dbReference type="NCBI Taxonomy" id="50429"/>
    <lineage>
        <taxon>Eukaryota</taxon>
        <taxon>Metazoa</taxon>
        <taxon>Cnidaria</taxon>
        <taxon>Anthozoa</taxon>
        <taxon>Hexacorallia</taxon>
        <taxon>Scleractinia</taxon>
        <taxon>Astrocoeniina</taxon>
        <taxon>Pocilloporidae</taxon>
        <taxon>Stylophora</taxon>
    </lineage>
</organism>
<keyword evidence="5" id="KW-0631">Potassium channel</keyword>
<dbReference type="InterPro" id="IPR035965">
    <property type="entry name" value="PAS-like_dom_sf"/>
</dbReference>
<dbReference type="CDD" id="cd00038">
    <property type="entry name" value="CAP_ED"/>
    <property type="match status" value="1"/>
</dbReference>
<name>A0A2B4SAJ7_STYPI</name>
<dbReference type="OrthoDB" id="432483at2759"/>
<evidence type="ECO:0000313" key="15">
    <source>
        <dbReference type="EMBL" id="PFX25552.1"/>
    </source>
</evidence>
<dbReference type="Proteomes" id="UP000225706">
    <property type="component" value="Unassembled WGS sequence"/>
</dbReference>
<evidence type="ECO:0000256" key="6">
    <source>
        <dbReference type="ARBA" id="ARBA00022882"/>
    </source>
</evidence>
<keyword evidence="7" id="KW-0630">Potassium</keyword>
<reference evidence="16" key="1">
    <citation type="journal article" date="2017" name="bioRxiv">
        <title>Comparative analysis of the genomes of Stylophora pistillata and Acropora digitifera provides evidence for extensive differences between species of corals.</title>
        <authorList>
            <person name="Voolstra C.R."/>
            <person name="Li Y."/>
            <person name="Liew Y.J."/>
            <person name="Baumgarten S."/>
            <person name="Zoccola D."/>
            <person name="Flot J.-F."/>
            <person name="Tambutte S."/>
            <person name="Allemand D."/>
            <person name="Aranda M."/>
        </authorList>
    </citation>
    <scope>NUCLEOTIDE SEQUENCE [LARGE SCALE GENOMIC DNA]</scope>
</reference>
<dbReference type="GO" id="GO:0005886">
    <property type="term" value="C:plasma membrane"/>
    <property type="evidence" value="ECO:0007669"/>
    <property type="project" value="TreeGrafter"/>
</dbReference>
<evidence type="ECO:0000256" key="11">
    <source>
        <dbReference type="ARBA" id="ARBA00023303"/>
    </source>
</evidence>
<evidence type="ECO:0000259" key="14">
    <source>
        <dbReference type="PROSITE" id="PS50113"/>
    </source>
</evidence>
<dbReference type="PROSITE" id="PS50113">
    <property type="entry name" value="PAC"/>
    <property type="match status" value="1"/>
</dbReference>
<sequence>MHSSDNCFGSPFWCLLDIVPIKNEKGNVVLFLASHKDITKRKISGEVPQQDVASISGGTEKLSRSRSRNFSRDVLLHLSRQYAQSAGPANKANPRSPIKRARAHSIDRKGSSFNEGFLIQLLKCGRLLRLFRVVRKLHRYTEYSAILLTLLMIAFAMMAHWLACIWYVIGLSEISENSTVSWLYALGEAINKPYVNFTAETGPDEGSAYVTALYFTLTSMTTVGFGNVAANTNGEKVFAVVTMLIGALMHAAIFGNVAAIIQKLYANRVRYHSRANEIKQFIRVHRIDQDLANRLEDYFHTTWSLSGGVDTSEILTTFPEELQSDVCMHLYKGLLELSPFNQAPRGCLKMLSPQVRTVYVGPGEVLLAQNDVINAIYYIANGSMEVLQGESVAAILGKCDDALHKCC</sequence>
<dbReference type="PRINTS" id="PR01463">
    <property type="entry name" value="EAGCHANLFMLY"/>
</dbReference>
<dbReference type="GO" id="GO:0005249">
    <property type="term" value="F:voltage-gated potassium channel activity"/>
    <property type="evidence" value="ECO:0007669"/>
    <property type="project" value="InterPro"/>
</dbReference>
<keyword evidence="2" id="KW-0813">Transport</keyword>
<evidence type="ECO:0000256" key="3">
    <source>
        <dbReference type="ARBA" id="ARBA00022538"/>
    </source>
</evidence>
<evidence type="ECO:0000256" key="8">
    <source>
        <dbReference type="ARBA" id="ARBA00022989"/>
    </source>
</evidence>
<dbReference type="SUPFAM" id="SSF81324">
    <property type="entry name" value="Voltage-gated potassium channels"/>
    <property type="match status" value="1"/>
</dbReference>
<evidence type="ECO:0000256" key="12">
    <source>
        <dbReference type="SAM" id="Phobius"/>
    </source>
</evidence>
<dbReference type="PROSITE" id="PS50042">
    <property type="entry name" value="CNMP_BINDING_3"/>
    <property type="match status" value="1"/>
</dbReference>
<gene>
    <name evidence="15" type="primary">KCNH2</name>
    <name evidence="15" type="ORF">AWC38_SpisGene9825</name>
</gene>
<dbReference type="Gene3D" id="2.60.120.10">
    <property type="entry name" value="Jelly Rolls"/>
    <property type="match status" value="1"/>
</dbReference>
<keyword evidence="8 12" id="KW-1133">Transmembrane helix</keyword>
<evidence type="ECO:0000256" key="1">
    <source>
        <dbReference type="ARBA" id="ARBA00004141"/>
    </source>
</evidence>
<dbReference type="AlphaFoldDB" id="A0A2B4SAJ7"/>
<dbReference type="InterPro" id="IPR000700">
    <property type="entry name" value="PAS-assoc_C"/>
</dbReference>
<feature type="transmembrane region" description="Helical" evidence="12">
    <location>
        <begin position="237"/>
        <end position="261"/>
    </location>
</feature>
<feature type="transmembrane region" description="Helical" evidence="12">
    <location>
        <begin position="145"/>
        <end position="169"/>
    </location>
</feature>
<dbReference type="InterPro" id="IPR018490">
    <property type="entry name" value="cNMP-bd_dom_sf"/>
</dbReference>
<accession>A0A2B4SAJ7</accession>
<evidence type="ECO:0000259" key="13">
    <source>
        <dbReference type="PROSITE" id="PS50042"/>
    </source>
</evidence>
<dbReference type="InterPro" id="IPR000595">
    <property type="entry name" value="cNMP-bd_dom"/>
</dbReference>
<dbReference type="InterPro" id="IPR014710">
    <property type="entry name" value="RmlC-like_jellyroll"/>
</dbReference>
<keyword evidence="4 12" id="KW-0812">Transmembrane</keyword>
<dbReference type="Pfam" id="PF00520">
    <property type="entry name" value="Ion_trans"/>
    <property type="match status" value="1"/>
</dbReference>
<keyword evidence="16" id="KW-1185">Reference proteome</keyword>
<dbReference type="SUPFAM" id="SSF51206">
    <property type="entry name" value="cAMP-binding domain-like"/>
    <property type="match status" value="1"/>
</dbReference>
<keyword evidence="6" id="KW-0851">Voltage-gated channel</keyword>
<feature type="domain" description="Cyclic nucleotide-binding" evidence="13">
    <location>
        <begin position="359"/>
        <end position="398"/>
    </location>
</feature>
<evidence type="ECO:0000256" key="9">
    <source>
        <dbReference type="ARBA" id="ARBA00023065"/>
    </source>
</evidence>
<dbReference type="Gene3D" id="3.30.450.20">
    <property type="entry name" value="PAS domain"/>
    <property type="match status" value="1"/>
</dbReference>
<evidence type="ECO:0000313" key="16">
    <source>
        <dbReference type="Proteomes" id="UP000225706"/>
    </source>
</evidence>
<evidence type="ECO:0000256" key="2">
    <source>
        <dbReference type="ARBA" id="ARBA00022448"/>
    </source>
</evidence>
<protein>
    <submittedName>
        <fullName evidence="15">Potassium voltage-gated channel subfamily H member 2</fullName>
    </submittedName>
</protein>
<evidence type="ECO:0000256" key="5">
    <source>
        <dbReference type="ARBA" id="ARBA00022826"/>
    </source>
</evidence>
<keyword evidence="10 12" id="KW-0472">Membrane</keyword>
<evidence type="ECO:0000256" key="7">
    <source>
        <dbReference type="ARBA" id="ARBA00022958"/>
    </source>
</evidence>
<proteinExistence type="predicted"/>
<feature type="domain" description="PAC" evidence="14">
    <location>
        <begin position="1"/>
        <end position="50"/>
    </location>
</feature>
<dbReference type="STRING" id="50429.A0A2B4SAJ7"/>
<dbReference type="GO" id="GO:0034702">
    <property type="term" value="C:monoatomic ion channel complex"/>
    <property type="evidence" value="ECO:0007669"/>
    <property type="project" value="UniProtKB-KW"/>
</dbReference>
<comment type="subcellular location">
    <subcellularLocation>
        <location evidence="1">Membrane</location>
        <topology evidence="1">Multi-pass membrane protein</topology>
    </subcellularLocation>
</comment>
<dbReference type="Gene3D" id="1.10.1200.260">
    <property type="match status" value="1"/>
</dbReference>
<keyword evidence="9" id="KW-0406">Ion transport</keyword>
<dbReference type="InterPro" id="IPR005821">
    <property type="entry name" value="Ion_trans_dom"/>
</dbReference>
<comment type="caution">
    <text evidence="15">The sequence shown here is derived from an EMBL/GenBank/DDBJ whole genome shotgun (WGS) entry which is preliminary data.</text>
</comment>
<dbReference type="EMBL" id="LSMT01000148">
    <property type="protein sequence ID" value="PFX25552.1"/>
    <property type="molecule type" value="Genomic_DNA"/>
</dbReference>